<comment type="caution">
    <text evidence="1">The sequence shown here is derived from an EMBL/GenBank/DDBJ whole genome shotgun (WGS) entry which is preliminary data.</text>
</comment>
<proteinExistence type="predicted"/>
<evidence type="ECO:0000313" key="2">
    <source>
        <dbReference type="Proteomes" id="UP001381693"/>
    </source>
</evidence>
<dbReference type="EMBL" id="JAXCGZ010002180">
    <property type="protein sequence ID" value="KAK7084244.1"/>
    <property type="molecule type" value="Genomic_DNA"/>
</dbReference>
<dbReference type="AlphaFoldDB" id="A0AAN8XU43"/>
<reference evidence="1 2" key="1">
    <citation type="submission" date="2023-11" db="EMBL/GenBank/DDBJ databases">
        <title>Halocaridina rubra genome assembly.</title>
        <authorList>
            <person name="Smith C."/>
        </authorList>
    </citation>
    <scope>NUCLEOTIDE SEQUENCE [LARGE SCALE GENOMIC DNA]</scope>
    <source>
        <strain evidence="1">EP-1</strain>
        <tissue evidence="1">Whole</tissue>
    </source>
</reference>
<gene>
    <name evidence="1" type="ORF">SK128_000037</name>
</gene>
<sequence>MYEHLTPSQEVCVTVLCGTRSVGVLMSDSARHRELTAKHPAANHEQSLEALQAKGDRYDRKKYTTPTWIQARAETTFTRLLRGGRPVHSAPENLTKPCTIRAVELALVTEAAKKMKNVPMSNDVTAGRAADMSCDILA</sequence>
<organism evidence="1 2">
    <name type="scientific">Halocaridina rubra</name>
    <name type="common">Hawaiian red shrimp</name>
    <dbReference type="NCBI Taxonomy" id="373956"/>
    <lineage>
        <taxon>Eukaryota</taxon>
        <taxon>Metazoa</taxon>
        <taxon>Ecdysozoa</taxon>
        <taxon>Arthropoda</taxon>
        <taxon>Crustacea</taxon>
        <taxon>Multicrustacea</taxon>
        <taxon>Malacostraca</taxon>
        <taxon>Eumalacostraca</taxon>
        <taxon>Eucarida</taxon>
        <taxon>Decapoda</taxon>
        <taxon>Pleocyemata</taxon>
        <taxon>Caridea</taxon>
        <taxon>Atyoidea</taxon>
        <taxon>Atyidae</taxon>
        <taxon>Halocaridina</taxon>
    </lineage>
</organism>
<keyword evidence="2" id="KW-1185">Reference proteome</keyword>
<dbReference type="Proteomes" id="UP001381693">
    <property type="component" value="Unassembled WGS sequence"/>
</dbReference>
<evidence type="ECO:0000313" key="1">
    <source>
        <dbReference type="EMBL" id="KAK7084244.1"/>
    </source>
</evidence>
<protein>
    <submittedName>
        <fullName evidence="1">Uncharacterized protein</fullName>
    </submittedName>
</protein>
<name>A0AAN8XU43_HALRR</name>
<accession>A0AAN8XU43</accession>